<evidence type="ECO:0000313" key="4">
    <source>
        <dbReference type="Proteomes" id="UP000433483"/>
    </source>
</evidence>
<dbReference type="EMBL" id="QXGB01000151">
    <property type="protein sequence ID" value="KAE9227681.1"/>
    <property type="molecule type" value="Genomic_DNA"/>
</dbReference>
<protein>
    <submittedName>
        <fullName evidence="3">Uncharacterized protein</fullName>
    </submittedName>
</protein>
<dbReference type="AlphaFoldDB" id="A0A6A4EIG5"/>
<evidence type="ECO:0000313" key="2">
    <source>
        <dbReference type="EMBL" id="KAE9227681.1"/>
    </source>
</evidence>
<proteinExistence type="predicted"/>
<comment type="caution">
    <text evidence="3">The sequence shown here is derived from an EMBL/GenBank/DDBJ whole genome shotgun (WGS) entry which is preliminary data.</text>
</comment>
<sequence length="80" mass="9204">MRTKTVGRRDLIGRNYSTSLGSTDREGNNAEHNRALRRSIVVILSWVGRRVRWVEPSARKITRADRSVRRLTSPFTSEPP</sequence>
<evidence type="ECO:0000313" key="3">
    <source>
        <dbReference type="EMBL" id="KAE9323341.1"/>
    </source>
</evidence>
<evidence type="ECO:0000256" key="1">
    <source>
        <dbReference type="SAM" id="MobiDB-lite"/>
    </source>
</evidence>
<feature type="region of interest" description="Disordered" evidence="1">
    <location>
        <begin position="1"/>
        <end position="29"/>
    </location>
</feature>
<name>A0A6A4EIG5_9STRA</name>
<reference evidence="4 5" key="1">
    <citation type="submission" date="2018-08" db="EMBL/GenBank/DDBJ databases">
        <title>Genomic investigation of the strawberry pathogen Phytophthora fragariae indicates pathogenicity is determined by transcriptional variation in three key races.</title>
        <authorList>
            <person name="Adams T.M."/>
            <person name="Armitage A.D."/>
            <person name="Sobczyk M.K."/>
            <person name="Bates H.J."/>
            <person name="Dunwell J.M."/>
            <person name="Nellist C.F."/>
            <person name="Harrison R.J."/>
        </authorList>
    </citation>
    <scope>NUCLEOTIDE SEQUENCE [LARGE SCALE GENOMIC DNA]</scope>
    <source>
        <strain evidence="3 5">A4</strain>
        <strain evidence="2 4">NOV-27</strain>
    </source>
</reference>
<dbReference type="Proteomes" id="UP000437068">
    <property type="component" value="Unassembled WGS sequence"/>
</dbReference>
<organism evidence="3 5">
    <name type="scientific">Phytophthora fragariae</name>
    <dbReference type="NCBI Taxonomy" id="53985"/>
    <lineage>
        <taxon>Eukaryota</taxon>
        <taxon>Sar</taxon>
        <taxon>Stramenopiles</taxon>
        <taxon>Oomycota</taxon>
        <taxon>Peronosporomycetes</taxon>
        <taxon>Peronosporales</taxon>
        <taxon>Peronosporaceae</taxon>
        <taxon>Phytophthora</taxon>
    </lineage>
</organism>
<dbReference type="Proteomes" id="UP000433483">
    <property type="component" value="Unassembled WGS sequence"/>
</dbReference>
<gene>
    <name evidence="3" type="ORF">PF001_g3958</name>
    <name evidence="2" type="ORF">PF005_g4615</name>
</gene>
<keyword evidence="4" id="KW-1185">Reference proteome</keyword>
<evidence type="ECO:0000313" key="5">
    <source>
        <dbReference type="Proteomes" id="UP000437068"/>
    </source>
</evidence>
<accession>A0A6A4EIG5</accession>
<dbReference type="EMBL" id="QXGE01000131">
    <property type="protein sequence ID" value="KAE9323341.1"/>
    <property type="molecule type" value="Genomic_DNA"/>
</dbReference>